<dbReference type="SUPFAM" id="SSF47769">
    <property type="entry name" value="SAM/Pointed domain"/>
    <property type="match status" value="1"/>
</dbReference>
<feature type="domain" description="SAM" evidence="2">
    <location>
        <begin position="258"/>
        <end position="320"/>
    </location>
</feature>
<dbReference type="InterPro" id="IPR013761">
    <property type="entry name" value="SAM/pointed_sf"/>
</dbReference>
<evidence type="ECO:0000259" key="2">
    <source>
        <dbReference type="SMART" id="SM00454"/>
    </source>
</evidence>
<dbReference type="InterPro" id="IPR001660">
    <property type="entry name" value="SAM"/>
</dbReference>
<dbReference type="Gene3D" id="1.10.150.50">
    <property type="entry name" value="Transcription Factor, Ets-1"/>
    <property type="match status" value="1"/>
</dbReference>
<dbReference type="CDD" id="cd09586">
    <property type="entry name" value="SAM_USH1G"/>
    <property type="match status" value="1"/>
</dbReference>
<dbReference type="SMART" id="SM00454">
    <property type="entry name" value="SAM"/>
    <property type="match status" value="1"/>
</dbReference>
<dbReference type="EMBL" id="CAUEEQ010046113">
    <property type="protein sequence ID" value="CAJ0958683.1"/>
    <property type="molecule type" value="Genomic_DNA"/>
</dbReference>
<dbReference type="Pfam" id="PF00536">
    <property type="entry name" value="SAM_1"/>
    <property type="match status" value="1"/>
</dbReference>
<protein>
    <recommendedName>
        <fullName evidence="2">SAM domain-containing protein</fullName>
    </recommendedName>
</protein>
<dbReference type="Proteomes" id="UP001176940">
    <property type="component" value="Unassembled WGS sequence"/>
</dbReference>
<evidence type="ECO:0000313" key="3">
    <source>
        <dbReference type="EMBL" id="CAJ0958683.1"/>
    </source>
</evidence>
<evidence type="ECO:0000313" key="4">
    <source>
        <dbReference type="Proteomes" id="UP001176940"/>
    </source>
</evidence>
<keyword evidence="4" id="KW-1185">Reference proteome</keyword>
<name>A0ABN9M4J5_9NEOB</name>
<sequence length="332" mass="37525">MVSKLKDRAFREAEKRIRDCAKLQRRHHERMERRYRKEISDHSDTMSFSSFSSSVSQRLPSATLLATMPYSHAAGTTKGKTKMQKKLERRKQNDGTFKIYEDGRKSVRSLSGLQLGNDVMFVKQGTYASPRDRGRQHLRDMFSHEDSMSRAISDPGLHVESAQSEVSTDSGHDSLFTRPGLGTMVFRRNYLSAGLFGVGRQEDNALNIEGEEVKLHSRLKRSSSLDDSIGSAGSLEVRNQQELPWEDDEIGLDDDEEPDTPPLETFLASLQMSELVSLLQDEKIDLAALTLCSDHDLKSIRIPLGPRKKILDGIQRRKQALEKPMSMGDTEL</sequence>
<feature type="compositionally biased region" description="Acidic residues" evidence="1">
    <location>
        <begin position="244"/>
        <end position="259"/>
    </location>
</feature>
<dbReference type="InterPro" id="IPR037602">
    <property type="entry name" value="USH1G_SAM"/>
</dbReference>
<accession>A0ABN9M4J5</accession>
<feature type="region of interest" description="Disordered" evidence="1">
    <location>
        <begin position="224"/>
        <end position="259"/>
    </location>
</feature>
<organism evidence="3 4">
    <name type="scientific">Ranitomeya imitator</name>
    <name type="common">mimic poison frog</name>
    <dbReference type="NCBI Taxonomy" id="111125"/>
    <lineage>
        <taxon>Eukaryota</taxon>
        <taxon>Metazoa</taxon>
        <taxon>Chordata</taxon>
        <taxon>Craniata</taxon>
        <taxon>Vertebrata</taxon>
        <taxon>Euteleostomi</taxon>
        <taxon>Amphibia</taxon>
        <taxon>Batrachia</taxon>
        <taxon>Anura</taxon>
        <taxon>Neobatrachia</taxon>
        <taxon>Hyloidea</taxon>
        <taxon>Dendrobatidae</taxon>
        <taxon>Dendrobatinae</taxon>
        <taxon>Ranitomeya</taxon>
    </lineage>
</organism>
<dbReference type="CDD" id="cd21803">
    <property type="entry name" value="CEN_USH1G"/>
    <property type="match status" value="1"/>
</dbReference>
<evidence type="ECO:0000256" key="1">
    <source>
        <dbReference type="SAM" id="MobiDB-lite"/>
    </source>
</evidence>
<proteinExistence type="predicted"/>
<gene>
    <name evidence="3" type="ORF">RIMI_LOCUS16487321</name>
</gene>
<comment type="caution">
    <text evidence="3">The sequence shown here is derived from an EMBL/GenBank/DDBJ whole genome shotgun (WGS) entry which is preliminary data.</text>
</comment>
<reference evidence="3" key="1">
    <citation type="submission" date="2023-07" db="EMBL/GenBank/DDBJ databases">
        <authorList>
            <person name="Stuckert A."/>
        </authorList>
    </citation>
    <scope>NUCLEOTIDE SEQUENCE</scope>
</reference>